<dbReference type="EMBL" id="FSRG01000004">
    <property type="protein sequence ID" value="SIN91556.1"/>
    <property type="molecule type" value="Genomic_DNA"/>
</dbReference>
<protein>
    <recommendedName>
        <fullName evidence="3">Resolvase HTH domain-containing protein</fullName>
    </recommendedName>
</protein>
<proteinExistence type="predicted"/>
<dbReference type="Proteomes" id="UP000184694">
    <property type="component" value="Unassembled WGS sequence"/>
</dbReference>
<keyword evidence="2" id="KW-1185">Reference proteome</keyword>
<dbReference type="AlphaFoldDB" id="A0A1N6F8L0"/>
<evidence type="ECO:0000313" key="1">
    <source>
        <dbReference type="EMBL" id="SIN91556.1"/>
    </source>
</evidence>
<name>A0A1N6F8L0_9BACT</name>
<gene>
    <name evidence="1" type="ORF">SAMN02745161_1165</name>
</gene>
<reference evidence="2" key="1">
    <citation type="submission" date="2016-11" db="EMBL/GenBank/DDBJ databases">
        <authorList>
            <person name="Varghese N."/>
            <person name="Submissions S."/>
        </authorList>
    </citation>
    <scope>NUCLEOTIDE SEQUENCE [LARGE SCALE GENOMIC DNA]</scope>
    <source>
        <strain evidence="2">DSM 17456</strain>
    </source>
</reference>
<accession>A0A1N6F8L0</accession>
<evidence type="ECO:0000313" key="2">
    <source>
        <dbReference type="Proteomes" id="UP000184694"/>
    </source>
</evidence>
<evidence type="ECO:0008006" key="3">
    <source>
        <dbReference type="Google" id="ProtNLM"/>
    </source>
</evidence>
<dbReference type="RefSeq" id="WP_281248138.1">
    <property type="nucleotide sequence ID" value="NZ_FSRG01000004.1"/>
</dbReference>
<sequence>MEFTFGVANVKSYFKKGCQVSEIVRLTGMSEASIYKKRSG</sequence>
<organism evidence="1 2">
    <name type="scientific">Halodesulfovibrio marinisediminis DSM 17456</name>
    <dbReference type="NCBI Taxonomy" id="1121457"/>
    <lineage>
        <taxon>Bacteria</taxon>
        <taxon>Pseudomonadati</taxon>
        <taxon>Thermodesulfobacteriota</taxon>
        <taxon>Desulfovibrionia</taxon>
        <taxon>Desulfovibrionales</taxon>
        <taxon>Desulfovibrionaceae</taxon>
        <taxon>Halodesulfovibrio</taxon>
    </lineage>
</organism>